<reference evidence="1" key="2">
    <citation type="journal article" date="2015" name="Data Brief">
        <title>Shoot transcriptome of the giant reed, Arundo donax.</title>
        <authorList>
            <person name="Barrero R.A."/>
            <person name="Guerrero F.D."/>
            <person name="Moolhuijzen P."/>
            <person name="Goolsby J.A."/>
            <person name="Tidwell J."/>
            <person name="Bellgard S.E."/>
            <person name="Bellgard M.I."/>
        </authorList>
    </citation>
    <scope>NUCLEOTIDE SEQUENCE</scope>
    <source>
        <tissue evidence="1">Shoot tissue taken approximately 20 cm above the soil surface</tissue>
    </source>
</reference>
<sequence length="18" mass="1909">MMSSRVMSRVPAMAARAG</sequence>
<dbReference type="AlphaFoldDB" id="A0A0A9GXJ2"/>
<accession>A0A0A9GXJ2</accession>
<reference evidence="1" key="1">
    <citation type="submission" date="2014-09" db="EMBL/GenBank/DDBJ databases">
        <authorList>
            <person name="Magalhaes I.L.F."/>
            <person name="Oliveira U."/>
            <person name="Santos F.R."/>
            <person name="Vidigal T.H.D.A."/>
            <person name="Brescovit A.D."/>
            <person name="Santos A.J."/>
        </authorList>
    </citation>
    <scope>NUCLEOTIDE SEQUENCE</scope>
    <source>
        <tissue evidence="1">Shoot tissue taken approximately 20 cm above the soil surface</tissue>
    </source>
</reference>
<protein>
    <submittedName>
        <fullName evidence="1">Uncharacterized protein</fullName>
    </submittedName>
</protein>
<dbReference type="EMBL" id="GBRH01168659">
    <property type="protein sequence ID" value="JAE29237.1"/>
    <property type="molecule type" value="Transcribed_RNA"/>
</dbReference>
<evidence type="ECO:0000313" key="1">
    <source>
        <dbReference type="EMBL" id="JAE29237.1"/>
    </source>
</evidence>
<name>A0A0A9GXJ2_ARUDO</name>
<organism evidence="1">
    <name type="scientific">Arundo donax</name>
    <name type="common">Giant reed</name>
    <name type="synonym">Donax arundinaceus</name>
    <dbReference type="NCBI Taxonomy" id="35708"/>
    <lineage>
        <taxon>Eukaryota</taxon>
        <taxon>Viridiplantae</taxon>
        <taxon>Streptophyta</taxon>
        <taxon>Embryophyta</taxon>
        <taxon>Tracheophyta</taxon>
        <taxon>Spermatophyta</taxon>
        <taxon>Magnoliopsida</taxon>
        <taxon>Liliopsida</taxon>
        <taxon>Poales</taxon>
        <taxon>Poaceae</taxon>
        <taxon>PACMAD clade</taxon>
        <taxon>Arundinoideae</taxon>
        <taxon>Arundineae</taxon>
        <taxon>Arundo</taxon>
    </lineage>
</organism>
<proteinExistence type="predicted"/>